<protein>
    <submittedName>
        <fullName evidence="1">DUF3168 domain-containing protein</fullName>
    </submittedName>
</protein>
<dbReference type="Pfam" id="PF11367">
    <property type="entry name" value="Tail_completion_gp17"/>
    <property type="match status" value="1"/>
</dbReference>
<evidence type="ECO:0000313" key="2">
    <source>
        <dbReference type="Proteomes" id="UP000322077"/>
    </source>
</evidence>
<keyword evidence="2" id="KW-1185">Reference proteome</keyword>
<dbReference type="InterPro" id="IPR053745">
    <property type="entry name" value="Viral_Tail_Comp_sf"/>
</dbReference>
<dbReference type="Proteomes" id="UP000322077">
    <property type="component" value="Unassembled WGS sequence"/>
</dbReference>
<gene>
    <name evidence="1" type="ORF">FYJ91_11170</name>
</gene>
<proteinExistence type="predicted"/>
<dbReference type="InterPro" id="IPR021508">
    <property type="entry name" value="Gp17-like"/>
</dbReference>
<organism evidence="1 2">
    <name type="scientific">Sphingomonas montanisoli</name>
    <dbReference type="NCBI Taxonomy" id="2606412"/>
    <lineage>
        <taxon>Bacteria</taxon>
        <taxon>Pseudomonadati</taxon>
        <taxon>Pseudomonadota</taxon>
        <taxon>Alphaproteobacteria</taxon>
        <taxon>Sphingomonadales</taxon>
        <taxon>Sphingomonadaceae</taxon>
        <taxon>Sphingomonas</taxon>
    </lineage>
</organism>
<sequence>MASDRTLGIRRAILIAVKAAGPVTAIVPSARIFPQQQPANAPFPFIRLGAPSAIPVRAACVDGGEVTIAVHAFANGGPSITAEDQAHAIGATLASALDGRSLDLGGGAAGKFRWTGSQLLQDPEEVSAFHAVVNFRVRHLS</sequence>
<dbReference type="AlphaFoldDB" id="A0A5D9C6E8"/>
<dbReference type="RefSeq" id="WP_149522388.1">
    <property type="nucleotide sequence ID" value="NZ_VTOU01000003.1"/>
</dbReference>
<comment type="caution">
    <text evidence="1">The sequence shown here is derived from an EMBL/GenBank/DDBJ whole genome shotgun (WGS) entry which is preliminary data.</text>
</comment>
<evidence type="ECO:0000313" key="1">
    <source>
        <dbReference type="EMBL" id="TZG25581.1"/>
    </source>
</evidence>
<dbReference type="EMBL" id="VTOU01000003">
    <property type="protein sequence ID" value="TZG25581.1"/>
    <property type="molecule type" value="Genomic_DNA"/>
</dbReference>
<name>A0A5D9C6E8_9SPHN</name>
<accession>A0A5D9C6E8</accession>
<reference evidence="1 2" key="1">
    <citation type="submission" date="2019-08" db="EMBL/GenBank/DDBJ databases">
        <authorList>
            <person name="Wang G."/>
            <person name="Xu Z."/>
        </authorList>
    </citation>
    <scope>NUCLEOTIDE SEQUENCE [LARGE SCALE GENOMIC DNA]</scope>
    <source>
        <strain evidence="1 2">ZX</strain>
    </source>
</reference>
<dbReference type="Gene3D" id="3.30.2000.30">
    <property type="match status" value="1"/>
</dbReference>